<sequence length="243" mass="27072">MPTGSTAGTRAADKQLYKDILAQQQENVKLERQCLLAKLKALEEEARAARAAYEAAEERDHLRQQPAVEGRPAPLDRRRHRPPRLRPVWRPSTTPTGSTAGTRAVDKQFYKDILAQQQENVKLERQCLLAKLKTSEEEARAARAACEAAEESAIWASYFHSCSTNTAFNYKHCPEGAMSWCKHKQAEAPRGPRPNDAPILAKAQGTALLPIYERLTDEKLLTRCIQGKTQNAAGSVNSEIMLP</sequence>
<accession>A0AC60PQC7</accession>
<name>A0AC60PQC7_IXOPE</name>
<evidence type="ECO:0000313" key="2">
    <source>
        <dbReference type="Proteomes" id="UP000805193"/>
    </source>
</evidence>
<reference evidence="1 2" key="1">
    <citation type="journal article" date="2020" name="Cell">
        <title>Large-Scale Comparative Analyses of Tick Genomes Elucidate Their Genetic Diversity and Vector Capacities.</title>
        <authorList>
            <consortium name="Tick Genome and Microbiome Consortium (TIGMIC)"/>
            <person name="Jia N."/>
            <person name="Wang J."/>
            <person name="Shi W."/>
            <person name="Du L."/>
            <person name="Sun Y."/>
            <person name="Zhan W."/>
            <person name="Jiang J.F."/>
            <person name="Wang Q."/>
            <person name="Zhang B."/>
            <person name="Ji P."/>
            <person name="Bell-Sakyi L."/>
            <person name="Cui X.M."/>
            <person name="Yuan T.T."/>
            <person name="Jiang B.G."/>
            <person name="Yang W.F."/>
            <person name="Lam T.T."/>
            <person name="Chang Q.C."/>
            <person name="Ding S.J."/>
            <person name="Wang X.J."/>
            <person name="Zhu J.G."/>
            <person name="Ruan X.D."/>
            <person name="Zhao L."/>
            <person name="Wei J.T."/>
            <person name="Ye R.Z."/>
            <person name="Que T.C."/>
            <person name="Du C.H."/>
            <person name="Zhou Y.H."/>
            <person name="Cheng J.X."/>
            <person name="Dai P.F."/>
            <person name="Guo W.B."/>
            <person name="Han X.H."/>
            <person name="Huang E.J."/>
            <person name="Li L.F."/>
            <person name="Wei W."/>
            <person name="Gao Y.C."/>
            <person name="Liu J.Z."/>
            <person name="Shao H.Z."/>
            <person name="Wang X."/>
            <person name="Wang C.C."/>
            <person name="Yang T.C."/>
            <person name="Huo Q.B."/>
            <person name="Li W."/>
            <person name="Chen H.Y."/>
            <person name="Chen S.E."/>
            <person name="Zhou L.G."/>
            <person name="Ni X.B."/>
            <person name="Tian J.H."/>
            <person name="Sheng Y."/>
            <person name="Liu T."/>
            <person name="Pan Y.S."/>
            <person name="Xia L.Y."/>
            <person name="Li J."/>
            <person name="Zhao F."/>
            <person name="Cao W.C."/>
        </authorList>
    </citation>
    <scope>NUCLEOTIDE SEQUENCE [LARGE SCALE GENOMIC DNA]</scope>
    <source>
        <strain evidence="1">Iper-2018</strain>
    </source>
</reference>
<keyword evidence="2" id="KW-1185">Reference proteome</keyword>
<organism evidence="1 2">
    <name type="scientific">Ixodes persulcatus</name>
    <name type="common">Taiga tick</name>
    <dbReference type="NCBI Taxonomy" id="34615"/>
    <lineage>
        <taxon>Eukaryota</taxon>
        <taxon>Metazoa</taxon>
        <taxon>Ecdysozoa</taxon>
        <taxon>Arthropoda</taxon>
        <taxon>Chelicerata</taxon>
        <taxon>Arachnida</taxon>
        <taxon>Acari</taxon>
        <taxon>Parasitiformes</taxon>
        <taxon>Ixodida</taxon>
        <taxon>Ixodoidea</taxon>
        <taxon>Ixodidae</taxon>
        <taxon>Ixodinae</taxon>
        <taxon>Ixodes</taxon>
    </lineage>
</organism>
<proteinExistence type="predicted"/>
<gene>
    <name evidence="1" type="ORF">HPB47_000970</name>
</gene>
<dbReference type="EMBL" id="JABSTQ010010127">
    <property type="protein sequence ID" value="KAG0423235.1"/>
    <property type="molecule type" value="Genomic_DNA"/>
</dbReference>
<dbReference type="Proteomes" id="UP000805193">
    <property type="component" value="Unassembled WGS sequence"/>
</dbReference>
<comment type="caution">
    <text evidence="1">The sequence shown here is derived from an EMBL/GenBank/DDBJ whole genome shotgun (WGS) entry which is preliminary data.</text>
</comment>
<evidence type="ECO:0000313" key="1">
    <source>
        <dbReference type="EMBL" id="KAG0423235.1"/>
    </source>
</evidence>
<protein>
    <submittedName>
        <fullName evidence="1">Uncharacterized protein</fullName>
    </submittedName>
</protein>